<dbReference type="Pfam" id="PF00196">
    <property type="entry name" value="GerE"/>
    <property type="match status" value="1"/>
</dbReference>
<dbReference type="PANTHER" id="PTHR34293:SF1">
    <property type="entry name" value="HTH-TYPE TRANSCRIPTIONAL REGULATOR TRMBL2"/>
    <property type="match status" value="1"/>
</dbReference>
<evidence type="ECO:0000313" key="3">
    <source>
        <dbReference type="Proteomes" id="UP000323856"/>
    </source>
</evidence>
<evidence type="ECO:0000313" key="2">
    <source>
        <dbReference type="EMBL" id="KAA0974191.1"/>
    </source>
</evidence>
<dbReference type="GO" id="GO:0003677">
    <property type="term" value="F:DNA binding"/>
    <property type="evidence" value="ECO:0007669"/>
    <property type="project" value="InterPro"/>
</dbReference>
<dbReference type="InterPro" id="IPR051797">
    <property type="entry name" value="TrmB-like"/>
</dbReference>
<comment type="caution">
    <text evidence="2">The sequence shown here is derived from an EMBL/GenBank/DDBJ whole genome shotgun (WGS) entry which is preliminary data.</text>
</comment>
<dbReference type="Proteomes" id="UP000323856">
    <property type="component" value="Unassembled WGS sequence"/>
</dbReference>
<dbReference type="AlphaFoldDB" id="A0A5B0E8L4"/>
<dbReference type="OrthoDB" id="5932488at2"/>
<dbReference type="GO" id="GO:0006355">
    <property type="term" value="P:regulation of DNA-templated transcription"/>
    <property type="evidence" value="ECO:0007669"/>
    <property type="project" value="InterPro"/>
</dbReference>
<dbReference type="InterPro" id="IPR000792">
    <property type="entry name" value="Tscrpt_reg_LuxR_C"/>
</dbReference>
<dbReference type="RefSeq" id="WP_007269638.1">
    <property type="nucleotide sequence ID" value="NZ_JBITUG010000001.1"/>
</dbReference>
<name>A0A5B0E8L4_9MICC</name>
<dbReference type="InterPro" id="IPR016032">
    <property type="entry name" value="Sig_transdc_resp-reg_C-effctor"/>
</dbReference>
<organism evidence="2 3">
    <name type="scientific">Paeniglutamicibacter gangotriensis</name>
    <dbReference type="NCBI Taxonomy" id="254787"/>
    <lineage>
        <taxon>Bacteria</taxon>
        <taxon>Bacillati</taxon>
        <taxon>Actinomycetota</taxon>
        <taxon>Actinomycetes</taxon>
        <taxon>Micrococcales</taxon>
        <taxon>Micrococcaceae</taxon>
        <taxon>Paeniglutamicibacter</taxon>
    </lineage>
</organism>
<dbReference type="InterPro" id="IPR036388">
    <property type="entry name" value="WH-like_DNA-bd_sf"/>
</dbReference>
<evidence type="ECO:0000259" key="1">
    <source>
        <dbReference type="SMART" id="SM00421"/>
    </source>
</evidence>
<gene>
    <name evidence="2" type="ORF">FQ154_16270</name>
</gene>
<reference evidence="2 3" key="1">
    <citation type="submission" date="2019-07" db="EMBL/GenBank/DDBJ databases">
        <title>Analysis of the biochemical properties, biological activity and biotechnological potential of siderophores and biosurfactants produced by Antarctic psychrotolerant bacteria.</title>
        <authorList>
            <person name="Styczynski M."/>
            <person name="Krucon T."/>
            <person name="Decewicz P."/>
            <person name="Dziewit L."/>
        </authorList>
    </citation>
    <scope>NUCLEOTIDE SEQUENCE [LARGE SCALE GENOMIC DNA]</scope>
    <source>
        <strain evidence="2 3">ANT_H27</strain>
    </source>
</reference>
<protein>
    <submittedName>
        <fullName evidence="2">Helix-turn-helix transcriptional regulator</fullName>
    </submittedName>
</protein>
<feature type="domain" description="HTH luxR-type" evidence="1">
    <location>
        <begin position="265"/>
        <end position="322"/>
    </location>
</feature>
<sequence>MLDENAMRLYSFSIGNSRWSEEDASVELNISLAEVDAAKNLLLKHHLLHAFGDDAAFFTANPPDVAVATLVETDVQRVHQLQGDIARRRGEMLALMPLYRELKVASSSSEHLEILEDGDMVTRYLSEASRDVSKEVLAVQPSPISTVERARLSAAKDIELLERGVQRKTLRRDRDRDHAPTVFLSQELAPYGAEHRTVATLPLRAMIFDRSAALISRPTFDCDFAAIVVHSPDMVASLAAVFDSVWDMATPMNGDSEPAHSVSKSGGLSAVQASILDGLAMGLTDEAIASRIGVSVRTCRRHIATIFEVLGADSRFQAGAIAVSRGLLRPALLK</sequence>
<proteinExistence type="predicted"/>
<dbReference type="SUPFAM" id="SSF46894">
    <property type="entry name" value="C-terminal effector domain of the bipartite response regulators"/>
    <property type="match status" value="1"/>
</dbReference>
<dbReference type="SMART" id="SM00421">
    <property type="entry name" value="HTH_LUXR"/>
    <property type="match status" value="1"/>
</dbReference>
<dbReference type="PANTHER" id="PTHR34293">
    <property type="entry name" value="HTH-TYPE TRANSCRIPTIONAL REGULATOR TRMBL2"/>
    <property type="match status" value="1"/>
</dbReference>
<dbReference type="Gene3D" id="1.10.10.10">
    <property type="entry name" value="Winged helix-like DNA-binding domain superfamily/Winged helix DNA-binding domain"/>
    <property type="match status" value="1"/>
</dbReference>
<accession>A0A5B0E8L4</accession>
<dbReference type="EMBL" id="VOBL01000020">
    <property type="protein sequence ID" value="KAA0974191.1"/>
    <property type="molecule type" value="Genomic_DNA"/>
</dbReference>